<feature type="domain" description="Fumarylacetoacetase-like C-terminal" evidence="3">
    <location>
        <begin position="85"/>
        <end position="309"/>
    </location>
</feature>
<dbReference type="Pfam" id="PF01557">
    <property type="entry name" value="FAA_hydrolase"/>
    <property type="match status" value="1"/>
</dbReference>
<dbReference type="SUPFAM" id="SSF56529">
    <property type="entry name" value="FAH"/>
    <property type="match status" value="1"/>
</dbReference>
<dbReference type="InterPro" id="IPR036663">
    <property type="entry name" value="Fumarylacetoacetase_C_sf"/>
</dbReference>
<dbReference type="EMBL" id="JAGTJR010000003">
    <property type="protein sequence ID" value="KAH7062094.1"/>
    <property type="molecule type" value="Genomic_DNA"/>
</dbReference>
<evidence type="ECO:0000256" key="1">
    <source>
        <dbReference type="ARBA" id="ARBA00010211"/>
    </source>
</evidence>
<evidence type="ECO:0000259" key="3">
    <source>
        <dbReference type="Pfam" id="PF01557"/>
    </source>
</evidence>
<evidence type="ECO:0000313" key="4">
    <source>
        <dbReference type="EMBL" id="KAH7062094.1"/>
    </source>
</evidence>
<comment type="similarity">
    <text evidence="1">Belongs to the FAH family.</text>
</comment>
<protein>
    <recommendedName>
        <fullName evidence="3">Fumarylacetoacetase-like C-terminal domain-containing protein</fullName>
    </recommendedName>
</protein>
<dbReference type="Gene3D" id="3.90.850.10">
    <property type="entry name" value="Fumarylacetoacetase-like, C-terminal domain"/>
    <property type="match status" value="1"/>
</dbReference>
<evidence type="ECO:0000313" key="5">
    <source>
        <dbReference type="Proteomes" id="UP000774617"/>
    </source>
</evidence>
<evidence type="ECO:0000256" key="2">
    <source>
        <dbReference type="ARBA" id="ARBA00022723"/>
    </source>
</evidence>
<gene>
    <name evidence="4" type="ORF">B0J12DRAFT_724210</name>
</gene>
<reference evidence="4 5" key="1">
    <citation type="journal article" date="2021" name="Nat. Commun.">
        <title>Genetic determinants of endophytism in the Arabidopsis root mycobiome.</title>
        <authorList>
            <person name="Mesny F."/>
            <person name="Miyauchi S."/>
            <person name="Thiergart T."/>
            <person name="Pickel B."/>
            <person name="Atanasova L."/>
            <person name="Karlsson M."/>
            <person name="Huettel B."/>
            <person name="Barry K.W."/>
            <person name="Haridas S."/>
            <person name="Chen C."/>
            <person name="Bauer D."/>
            <person name="Andreopoulos W."/>
            <person name="Pangilinan J."/>
            <person name="LaButti K."/>
            <person name="Riley R."/>
            <person name="Lipzen A."/>
            <person name="Clum A."/>
            <person name="Drula E."/>
            <person name="Henrissat B."/>
            <person name="Kohler A."/>
            <person name="Grigoriev I.V."/>
            <person name="Martin F.M."/>
            <person name="Hacquard S."/>
        </authorList>
    </citation>
    <scope>NUCLEOTIDE SEQUENCE [LARGE SCALE GENOMIC DNA]</scope>
    <source>
        <strain evidence="4 5">MPI-SDFR-AT-0080</strain>
    </source>
</reference>
<dbReference type="PANTHER" id="PTHR11820:SF112">
    <property type="entry name" value="FUMARYLACETOACETATE HYDROLASE FAMILY PROTEIN (AFU_ORTHOLOGUE AFUA_1G02370)-RELATED"/>
    <property type="match status" value="1"/>
</dbReference>
<dbReference type="Proteomes" id="UP000774617">
    <property type="component" value="Unassembled WGS sequence"/>
</dbReference>
<name>A0ABQ8GPI6_9PEZI</name>
<keyword evidence="5" id="KW-1185">Reference proteome</keyword>
<dbReference type="PANTHER" id="PTHR11820">
    <property type="entry name" value="ACYLPYRUVASE"/>
    <property type="match status" value="1"/>
</dbReference>
<accession>A0ABQ8GPI6</accession>
<proteinExistence type="inferred from homology"/>
<comment type="caution">
    <text evidence="4">The sequence shown here is derived from an EMBL/GenBank/DDBJ whole genome shotgun (WGS) entry which is preliminary data.</text>
</comment>
<organism evidence="4 5">
    <name type="scientific">Macrophomina phaseolina</name>
    <dbReference type="NCBI Taxonomy" id="35725"/>
    <lineage>
        <taxon>Eukaryota</taxon>
        <taxon>Fungi</taxon>
        <taxon>Dikarya</taxon>
        <taxon>Ascomycota</taxon>
        <taxon>Pezizomycotina</taxon>
        <taxon>Dothideomycetes</taxon>
        <taxon>Dothideomycetes incertae sedis</taxon>
        <taxon>Botryosphaeriales</taxon>
        <taxon>Botryosphaeriaceae</taxon>
        <taxon>Macrophomina</taxon>
    </lineage>
</organism>
<keyword evidence="2" id="KW-0479">Metal-binding</keyword>
<sequence length="319" mass="33817">MATFSRLIRFLAQDGRIYYGDAILPSNGSNINAATHARLITNGTPFDPLHAPSPSQPTPPYTITTRTLPVARLLCPLTAHTTRTIRCLGLNYAAHARESRMPLPVHPVLFYKPVTALNDPTAAIPVPRMAQETDNDGGASPRIDYEAELAIIIGRRARDVAPSAALSYVAGFAVANDVSQRTWQLSRGGGQWGLGKGFDGWAPLGPGIASSEALILGGGKKDPDRDGGLGIRTEVNGVEVQASGTGDMVFGVRETVSFLSRGTTLLPGDVILTGTPQGVGMGRAPPLWLKDGDVVEVNLEGVGSCVNKIEFERDETTPL</sequence>
<dbReference type="InterPro" id="IPR011234">
    <property type="entry name" value="Fumarylacetoacetase-like_C"/>
</dbReference>